<organism evidence="2 3">
    <name type="scientific">Kineosphaera limosa NBRC 100340</name>
    <dbReference type="NCBI Taxonomy" id="1184609"/>
    <lineage>
        <taxon>Bacteria</taxon>
        <taxon>Bacillati</taxon>
        <taxon>Actinomycetota</taxon>
        <taxon>Actinomycetes</taxon>
        <taxon>Micrococcales</taxon>
        <taxon>Dermatophilaceae</taxon>
        <taxon>Kineosphaera</taxon>
    </lineage>
</organism>
<evidence type="ECO:0000256" key="1">
    <source>
        <dbReference type="SAM" id="SignalP"/>
    </source>
</evidence>
<evidence type="ECO:0000313" key="3">
    <source>
        <dbReference type="Proteomes" id="UP000008366"/>
    </source>
</evidence>
<sequence length="135" mass="13419">MTVTVALLTAACGTPQSSASSPSTGVSPATPLLVTCGPNDAITISSDTVDAAPDGVPVQVDNNTGAATSLVQKQQGGNPTSQAYTSELEIATDLDTGTNDLVLTATPGLLQLRCGDGQSVDVRVVAPQQSAPAKP</sequence>
<proteinExistence type="predicted"/>
<name>K6WVH3_9MICO</name>
<reference evidence="2 3" key="1">
    <citation type="submission" date="2012-08" db="EMBL/GenBank/DDBJ databases">
        <title>Whole genome shotgun sequence of Kineosphaera limosa NBRC 100340.</title>
        <authorList>
            <person name="Yoshida I."/>
            <person name="Isaki S."/>
            <person name="Hosoyama A."/>
            <person name="Tsuchikane K."/>
            <person name="Katsumata H."/>
            <person name="Ando Y."/>
            <person name="Ohji S."/>
            <person name="Hamada M."/>
            <person name="Tamura T."/>
            <person name="Yamazoe A."/>
            <person name="Yamazaki S."/>
            <person name="Fujita N."/>
        </authorList>
    </citation>
    <scope>NUCLEOTIDE SEQUENCE [LARGE SCALE GENOMIC DNA]</scope>
    <source>
        <strain evidence="2 3">NBRC 100340</strain>
    </source>
</reference>
<feature type="signal peptide" evidence="1">
    <location>
        <begin position="1"/>
        <end position="19"/>
    </location>
</feature>
<feature type="chain" id="PRO_5003899847" evidence="1">
    <location>
        <begin position="20"/>
        <end position="135"/>
    </location>
</feature>
<dbReference type="RefSeq" id="WP_006594338.1">
    <property type="nucleotide sequence ID" value="NZ_BAHD01000083.1"/>
</dbReference>
<dbReference type="Proteomes" id="UP000008366">
    <property type="component" value="Unassembled WGS sequence"/>
</dbReference>
<protein>
    <submittedName>
        <fullName evidence="2">Uncharacterized protein</fullName>
    </submittedName>
</protein>
<gene>
    <name evidence="2" type="ORF">KILIM_083_00010</name>
</gene>
<keyword evidence="3" id="KW-1185">Reference proteome</keyword>
<accession>K6WVH3</accession>
<dbReference type="STRING" id="1184609.KILIM_083_00010"/>
<evidence type="ECO:0000313" key="2">
    <source>
        <dbReference type="EMBL" id="GAB97806.1"/>
    </source>
</evidence>
<comment type="caution">
    <text evidence="2">The sequence shown here is derived from an EMBL/GenBank/DDBJ whole genome shotgun (WGS) entry which is preliminary data.</text>
</comment>
<dbReference type="EMBL" id="BAHD01000083">
    <property type="protein sequence ID" value="GAB97806.1"/>
    <property type="molecule type" value="Genomic_DNA"/>
</dbReference>
<keyword evidence="1" id="KW-0732">Signal</keyword>
<dbReference type="AlphaFoldDB" id="K6WVH3"/>